<organism evidence="3 4">
    <name type="scientific">Rhizoctonia solani</name>
    <dbReference type="NCBI Taxonomy" id="456999"/>
    <lineage>
        <taxon>Eukaryota</taxon>
        <taxon>Fungi</taxon>
        <taxon>Dikarya</taxon>
        <taxon>Basidiomycota</taxon>
        <taxon>Agaricomycotina</taxon>
        <taxon>Agaricomycetes</taxon>
        <taxon>Cantharellales</taxon>
        <taxon>Ceratobasidiaceae</taxon>
        <taxon>Rhizoctonia</taxon>
    </lineage>
</organism>
<sequence length="673" mass="74619">MWFPGLEYPRGQTFAIPYITTGFYTGSLVIVALLGTLNTALVGNDVVTVLKKDPNNVDAKWWAPDWLPEGWKIPSIPGPCQPVSIPLNIPSIRTNSPSPIFNYAILNFQSQGTDALVDKLEGVDGSLGRQALALPYQSESLKNCSVQNMTAVLVFQDGGFYTTSQIMCDLQKNKAESTQRLKLSTTFSRVANIELGADDVRAYISPYAVSWAPYSDATQLLASARANRPDLTVIGVMDAIGNDLMKSIWAHKWFWKARNPDYRWPDQVVFKWAAQVNCTNPIYCRIRGETVEGIDSWYSFTRGMQRFAPEELQSMNTTIMNYFMALRDALHLDLGKIDREQNMFLSSSAFQAKVLSDNFLEDLNKTLQTGYYNSASIRRRQAPVVPPPPIQYPDAGDFTSEEFWKTCAWGWGCLNGTWTKALLGNDPAVHSITSNLPLSAFDNVSSTIIDVDYVCPVFKTKPIGELLVSVFVGTFTMYTALYGIFIFLAPIFDQKYRKKHGLPQFSVDEGAFTTRRNKSPRTSILTQRLSSTSYTTIPTAPELHHQYNQGGSHTQHDSVSGCVFTRAPKPGDELPPGAYSPGIPGFYTPRYSNPVTLLPPISQISKITLTRPASRVSEFSNQTSLHDDPIDSEPTLGGHGEANPPQNSSPHQSVQLSPPIEGEQSALLGSFRN</sequence>
<proteinExistence type="predicted"/>
<reference evidence="3" key="1">
    <citation type="submission" date="2021-01" db="EMBL/GenBank/DDBJ databases">
        <authorList>
            <person name="Kaushik A."/>
        </authorList>
    </citation>
    <scope>NUCLEOTIDE SEQUENCE</scope>
    <source>
        <strain evidence="3">AG1-1C</strain>
    </source>
</reference>
<feature type="transmembrane region" description="Helical" evidence="2">
    <location>
        <begin position="466"/>
        <end position="492"/>
    </location>
</feature>
<evidence type="ECO:0000313" key="3">
    <source>
        <dbReference type="EMBL" id="CAE6458934.1"/>
    </source>
</evidence>
<dbReference type="Proteomes" id="UP000663846">
    <property type="component" value="Unassembled WGS sequence"/>
</dbReference>
<evidence type="ECO:0000256" key="2">
    <source>
        <dbReference type="SAM" id="Phobius"/>
    </source>
</evidence>
<keyword evidence="2" id="KW-1133">Transmembrane helix</keyword>
<comment type="caution">
    <text evidence="3">The sequence shown here is derived from an EMBL/GenBank/DDBJ whole genome shotgun (WGS) entry which is preliminary data.</text>
</comment>
<feature type="region of interest" description="Disordered" evidence="1">
    <location>
        <begin position="618"/>
        <end position="673"/>
    </location>
</feature>
<gene>
    <name evidence="3" type="ORF">RDB_LOCUS156630</name>
</gene>
<protein>
    <submittedName>
        <fullName evidence="3">Uncharacterized protein</fullName>
    </submittedName>
</protein>
<feature type="compositionally biased region" description="Polar residues" evidence="1">
    <location>
        <begin position="644"/>
        <end position="656"/>
    </location>
</feature>
<keyword evidence="2" id="KW-0812">Transmembrane</keyword>
<evidence type="ECO:0000256" key="1">
    <source>
        <dbReference type="SAM" id="MobiDB-lite"/>
    </source>
</evidence>
<accession>A0A8H3GPG4</accession>
<name>A0A8H3GPG4_9AGAM</name>
<dbReference type="AlphaFoldDB" id="A0A8H3GPG4"/>
<evidence type="ECO:0000313" key="4">
    <source>
        <dbReference type="Proteomes" id="UP000663846"/>
    </source>
</evidence>
<keyword evidence="2" id="KW-0472">Membrane</keyword>
<dbReference type="EMBL" id="CAJMWS010000689">
    <property type="protein sequence ID" value="CAE6458934.1"/>
    <property type="molecule type" value="Genomic_DNA"/>
</dbReference>